<sequence>MNPKPSSASLKRRRQLTVIMALLFSGVLFLPLSLALYQDGSVFFLLLVLLLWLACGRFVFHLLSPGSPKQNGRPKAARDDTHTQDQ</sequence>
<dbReference type="RefSeq" id="WP_022986768.1">
    <property type="nucleotide sequence ID" value="NZ_CAXGPP010000133.1"/>
</dbReference>
<reference evidence="3 4" key="1">
    <citation type="submission" date="2018-09" db="EMBL/GenBank/DDBJ databases">
        <title>Alcanivorax profundi sp. nov., isolated from 1000 m-depth seawater of the Mariana Trench.</title>
        <authorList>
            <person name="Liu J."/>
        </authorList>
    </citation>
    <scope>NUCLEOTIDE SEQUENCE [LARGE SCALE GENOMIC DNA]</scope>
    <source>
        <strain evidence="3 4">MTEO17</strain>
    </source>
</reference>
<organism evidence="3 4">
    <name type="scientific">Alcanivorax profundi</name>
    <dbReference type="NCBI Taxonomy" id="2338368"/>
    <lineage>
        <taxon>Bacteria</taxon>
        <taxon>Pseudomonadati</taxon>
        <taxon>Pseudomonadota</taxon>
        <taxon>Gammaproteobacteria</taxon>
        <taxon>Oceanospirillales</taxon>
        <taxon>Alcanivoracaceae</taxon>
        <taxon>Alcanivorax</taxon>
    </lineage>
</organism>
<name>A0A418XXE9_9GAMM</name>
<accession>A0A418XXE9</accession>
<feature type="compositionally biased region" description="Basic and acidic residues" evidence="1">
    <location>
        <begin position="76"/>
        <end position="86"/>
    </location>
</feature>
<feature type="transmembrane region" description="Helical" evidence="2">
    <location>
        <begin position="43"/>
        <end position="63"/>
    </location>
</feature>
<keyword evidence="2" id="KW-0812">Transmembrane</keyword>
<gene>
    <name evidence="3" type="ORF">D4A39_12360</name>
</gene>
<evidence type="ECO:0000256" key="2">
    <source>
        <dbReference type="SAM" id="Phobius"/>
    </source>
</evidence>
<feature type="transmembrane region" description="Helical" evidence="2">
    <location>
        <begin position="16"/>
        <end position="37"/>
    </location>
</feature>
<evidence type="ECO:0000256" key="1">
    <source>
        <dbReference type="SAM" id="MobiDB-lite"/>
    </source>
</evidence>
<proteinExistence type="predicted"/>
<evidence type="ECO:0000313" key="3">
    <source>
        <dbReference type="EMBL" id="RJG17497.1"/>
    </source>
</evidence>
<dbReference type="EMBL" id="QYYA01000003">
    <property type="protein sequence ID" value="RJG17497.1"/>
    <property type="molecule type" value="Genomic_DNA"/>
</dbReference>
<evidence type="ECO:0000313" key="4">
    <source>
        <dbReference type="Proteomes" id="UP000283734"/>
    </source>
</evidence>
<keyword evidence="4" id="KW-1185">Reference proteome</keyword>
<keyword evidence="2" id="KW-0472">Membrane</keyword>
<comment type="caution">
    <text evidence="3">The sequence shown here is derived from an EMBL/GenBank/DDBJ whole genome shotgun (WGS) entry which is preliminary data.</text>
</comment>
<dbReference type="Proteomes" id="UP000283734">
    <property type="component" value="Unassembled WGS sequence"/>
</dbReference>
<feature type="region of interest" description="Disordered" evidence="1">
    <location>
        <begin position="64"/>
        <end position="86"/>
    </location>
</feature>
<protein>
    <submittedName>
        <fullName evidence="3">Uncharacterized protein</fullName>
    </submittedName>
</protein>
<dbReference type="AlphaFoldDB" id="A0A418XXE9"/>
<keyword evidence="2" id="KW-1133">Transmembrane helix</keyword>